<dbReference type="Proteomes" id="UP001383192">
    <property type="component" value="Unassembled WGS sequence"/>
</dbReference>
<comment type="caution">
    <text evidence="2">The sequence shown here is derived from an EMBL/GenBank/DDBJ whole genome shotgun (WGS) entry which is preliminary data.</text>
</comment>
<feature type="compositionally biased region" description="Polar residues" evidence="1">
    <location>
        <begin position="50"/>
        <end position="71"/>
    </location>
</feature>
<feature type="region of interest" description="Disordered" evidence="1">
    <location>
        <begin position="42"/>
        <end position="81"/>
    </location>
</feature>
<protein>
    <submittedName>
        <fullName evidence="2">Uncharacterized protein</fullName>
    </submittedName>
</protein>
<keyword evidence="3" id="KW-1185">Reference proteome</keyword>
<organism evidence="2 3">
    <name type="scientific">Paramarasmius palmivorus</name>
    <dbReference type="NCBI Taxonomy" id="297713"/>
    <lineage>
        <taxon>Eukaryota</taxon>
        <taxon>Fungi</taxon>
        <taxon>Dikarya</taxon>
        <taxon>Basidiomycota</taxon>
        <taxon>Agaricomycotina</taxon>
        <taxon>Agaricomycetes</taxon>
        <taxon>Agaricomycetidae</taxon>
        <taxon>Agaricales</taxon>
        <taxon>Marasmiineae</taxon>
        <taxon>Marasmiaceae</taxon>
        <taxon>Paramarasmius</taxon>
    </lineage>
</organism>
<evidence type="ECO:0000256" key="1">
    <source>
        <dbReference type="SAM" id="MobiDB-lite"/>
    </source>
</evidence>
<proteinExistence type="predicted"/>
<evidence type="ECO:0000313" key="3">
    <source>
        <dbReference type="Proteomes" id="UP001383192"/>
    </source>
</evidence>
<dbReference type="AlphaFoldDB" id="A0AAW0B2K8"/>
<evidence type="ECO:0000313" key="2">
    <source>
        <dbReference type="EMBL" id="KAK7020288.1"/>
    </source>
</evidence>
<feature type="compositionally biased region" description="Polar residues" evidence="1">
    <location>
        <begin position="163"/>
        <end position="185"/>
    </location>
</feature>
<gene>
    <name evidence="2" type="ORF">VNI00_017740</name>
</gene>
<dbReference type="EMBL" id="JAYKXP010000187">
    <property type="protein sequence ID" value="KAK7020288.1"/>
    <property type="molecule type" value="Genomic_DNA"/>
</dbReference>
<reference evidence="2 3" key="1">
    <citation type="submission" date="2024-01" db="EMBL/GenBank/DDBJ databases">
        <title>A draft genome for a cacao thread blight-causing isolate of Paramarasmius palmivorus.</title>
        <authorList>
            <person name="Baruah I.K."/>
            <person name="Bukari Y."/>
            <person name="Amoako-Attah I."/>
            <person name="Meinhardt L.W."/>
            <person name="Bailey B.A."/>
            <person name="Cohen S.P."/>
        </authorList>
    </citation>
    <scope>NUCLEOTIDE SEQUENCE [LARGE SCALE GENOMIC DNA]</scope>
    <source>
        <strain evidence="2 3">GH-12</strain>
    </source>
</reference>
<sequence length="363" mass="40259">MAPCTSPRRSPRKATSLSIAPKARHCNRCPDKPLLRECSIHSAKAKKAARSSNQAPTPIFMSENQPATNTSKDNRDSTDFVLDPRLVEEDRLRDAARQASASEDLLRNAARQSSPEGAAEGQIQNHIPSQLFPPSSPLHDPTSDQTLINFEGDPVHGTPLRFVNSNPSGLSTPSRASSVTVASQSQKKKRIRVSGKTQPFGRVKGAMRGELEWNIPRRREREQYESSRELRTKCFNVRIERIVQRCEEVARATGCWLYFSAQHRFSDHGFVHYASDRLLSDGGDLINEVHTLHSNMYDALQKATIRDVAQAEMDAARAREGEQAALKDVAALQDTVANKDVVIEKLRAVVLANGLDLDSLSDM</sequence>
<name>A0AAW0B2K8_9AGAR</name>
<accession>A0AAW0B2K8</accession>
<feature type="region of interest" description="Disordered" evidence="1">
    <location>
        <begin position="93"/>
        <end position="196"/>
    </location>
</feature>